<feature type="transmembrane region" description="Helical" evidence="1">
    <location>
        <begin position="16"/>
        <end position="41"/>
    </location>
</feature>
<dbReference type="AlphaFoldDB" id="A0AB34PS17"/>
<keyword evidence="1" id="KW-0812">Transmembrane</keyword>
<evidence type="ECO:0000313" key="2">
    <source>
        <dbReference type="EMBL" id="KGR09796.1"/>
    </source>
</evidence>
<organism evidence="2 3">
    <name type="scientific">Candida albicans P78048</name>
    <dbReference type="NCBI Taxonomy" id="1094989"/>
    <lineage>
        <taxon>Eukaryota</taxon>
        <taxon>Fungi</taxon>
        <taxon>Dikarya</taxon>
        <taxon>Ascomycota</taxon>
        <taxon>Saccharomycotina</taxon>
        <taxon>Pichiomycetes</taxon>
        <taxon>Debaryomycetaceae</taxon>
        <taxon>Candida/Lodderomyces clade</taxon>
        <taxon>Candida</taxon>
    </lineage>
</organism>
<keyword evidence="1" id="KW-1133">Transmembrane helix</keyword>
<proteinExistence type="predicted"/>
<gene>
    <name evidence="2" type="ORF">MG3_03299</name>
</gene>
<keyword evidence="1" id="KW-0472">Membrane</keyword>
<comment type="caution">
    <text evidence="2">The sequence shown here is derived from an EMBL/GenBank/DDBJ whole genome shotgun (WGS) entry which is preliminary data.</text>
</comment>
<feature type="transmembrane region" description="Helical" evidence="1">
    <location>
        <begin position="278"/>
        <end position="296"/>
    </location>
</feature>
<name>A0AB34PS17_CANAX</name>
<sequence length="305" mass="35039">MNKEEIYTIRPTRSKLLIVWSILELCTVSLLFAMSFFFLFANSKLIQRGPPAFQLRIQSDSIFAKNTFQLVQQGLKFATYLSNDLNIYINETIPETYLQQIDSNYDNNLYQFNVFGFCRKTQFDKILNCYNGQGINIAACFLQDIGTQLGNLTNQADPSNVSTKLVSFYYNLVDQICSDSDKKLCALQTYNTMSRIVQYLGISSLICLAVTTATSFFEMIGYCVFAKSLARVFFIVKVISMLVFVFTICILYCIIMVMKNFLTDLITQFQIGTLEFPSIKWITWGVLTLMCLIIVVKRYLIYQSI</sequence>
<feature type="transmembrane region" description="Helical" evidence="1">
    <location>
        <begin position="199"/>
        <end position="225"/>
    </location>
</feature>
<reference evidence="2 3" key="1">
    <citation type="submission" date="2013-12" db="EMBL/GenBank/DDBJ databases">
        <title>The Genome Sequence of Candida albicans P78048.</title>
        <authorList>
            <consortium name="The Broad Institute Genome Sequencing Platform"/>
            <consortium name="The Broad Institute Genome Sequencing Center for Infectious Disease"/>
            <person name="Cuomo C."/>
            <person name="Bennett R."/>
            <person name="Hirakawa M."/>
            <person name="Noverr M."/>
            <person name="Mitchell A."/>
            <person name="Young S.K."/>
            <person name="Zeng Q."/>
            <person name="Gargeya S."/>
            <person name="Fitzgerald M."/>
            <person name="Abouelleil A."/>
            <person name="Alvarado L."/>
            <person name="Berlin A.M."/>
            <person name="Chapman S.B."/>
            <person name="Dewar J."/>
            <person name="Goldberg J."/>
            <person name="Griggs A."/>
            <person name="Gujja S."/>
            <person name="Hansen M."/>
            <person name="Howarth C."/>
            <person name="Imamovic A."/>
            <person name="Larimer J."/>
            <person name="McCowan C."/>
            <person name="Murphy C."/>
            <person name="Pearson M."/>
            <person name="Priest M."/>
            <person name="Roberts A."/>
            <person name="Saif S."/>
            <person name="Shea T."/>
            <person name="Sykes S."/>
            <person name="Wortman J."/>
            <person name="Nusbaum C."/>
            <person name="Birren B."/>
        </authorList>
    </citation>
    <scope>NUCLEOTIDE SEQUENCE [LARGE SCALE GENOMIC DNA]</scope>
    <source>
        <strain evidence="2 3">P78048</strain>
    </source>
</reference>
<accession>A0AB34PS17</accession>
<dbReference type="EMBL" id="AJIX01000024">
    <property type="protein sequence ID" value="KGR09796.1"/>
    <property type="molecule type" value="Genomic_DNA"/>
</dbReference>
<evidence type="ECO:0000313" key="3">
    <source>
        <dbReference type="Proteomes" id="UP000030161"/>
    </source>
</evidence>
<evidence type="ECO:0000256" key="1">
    <source>
        <dbReference type="SAM" id="Phobius"/>
    </source>
</evidence>
<dbReference type="Proteomes" id="UP000030161">
    <property type="component" value="Unassembled WGS sequence"/>
</dbReference>
<feature type="transmembrane region" description="Helical" evidence="1">
    <location>
        <begin position="232"/>
        <end position="258"/>
    </location>
</feature>
<protein>
    <submittedName>
        <fullName evidence="2">Uncharacterized protein</fullName>
    </submittedName>
</protein>